<evidence type="ECO:0000313" key="2">
    <source>
        <dbReference type="EMBL" id="GGA43749.1"/>
    </source>
</evidence>
<dbReference type="Proteomes" id="UP000609323">
    <property type="component" value="Unassembled WGS sequence"/>
</dbReference>
<dbReference type="InterPro" id="IPR029057">
    <property type="entry name" value="PRTase-like"/>
</dbReference>
<dbReference type="CDD" id="cd06223">
    <property type="entry name" value="PRTases_typeI"/>
    <property type="match status" value="1"/>
</dbReference>
<dbReference type="RefSeq" id="WP_094094441.1">
    <property type="nucleotide sequence ID" value="NZ_BMHF01000011.1"/>
</dbReference>
<organism evidence="2 3">
    <name type="scientific">Paenibacillus physcomitrellae</name>
    <dbReference type="NCBI Taxonomy" id="1619311"/>
    <lineage>
        <taxon>Bacteria</taxon>
        <taxon>Bacillati</taxon>
        <taxon>Bacillota</taxon>
        <taxon>Bacilli</taxon>
        <taxon>Bacillales</taxon>
        <taxon>Paenibacillaceae</taxon>
        <taxon>Paenibacillus</taxon>
    </lineage>
</organism>
<dbReference type="InterPro" id="IPR051910">
    <property type="entry name" value="ComF/GntX_DNA_util-trans"/>
</dbReference>
<dbReference type="Gene3D" id="3.40.50.2020">
    <property type="match status" value="1"/>
</dbReference>
<accession>A0ABQ1GHE7</accession>
<dbReference type="EMBL" id="BMHF01000011">
    <property type="protein sequence ID" value="GGA43749.1"/>
    <property type="molecule type" value="Genomic_DNA"/>
</dbReference>
<comment type="caution">
    <text evidence="2">The sequence shown here is derived from an EMBL/GenBank/DDBJ whole genome shotgun (WGS) entry which is preliminary data.</text>
</comment>
<reference evidence="3" key="1">
    <citation type="journal article" date="2019" name="Int. J. Syst. Evol. Microbiol.">
        <title>The Global Catalogue of Microorganisms (GCM) 10K type strain sequencing project: providing services to taxonomists for standard genome sequencing and annotation.</title>
        <authorList>
            <consortium name="The Broad Institute Genomics Platform"/>
            <consortium name="The Broad Institute Genome Sequencing Center for Infectious Disease"/>
            <person name="Wu L."/>
            <person name="Ma J."/>
        </authorList>
    </citation>
    <scope>NUCLEOTIDE SEQUENCE [LARGE SCALE GENOMIC DNA]</scope>
    <source>
        <strain evidence="3">CGMCC 1.15044</strain>
    </source>
</reference>
<dbReference type="PANTHER" id="PTHR47505">
    <property type="entry name" value="DNA UTILIZATION PROTEIN YHGH"/>
    <property type="match status" value="1"/>
</dbReference>
<proteinExistence type="inferred from homology"/>
<evidence type="ECO:0000256" key="1">
    <source>
        <dbReference type="ARBA" id="ARBA00008007"/>
    </source>
</evidence>
<protein>
    <submittedName>
        <fullName evidence="2">Amidophosphoribosyltransferase</fullName>
    </submittedName>
</protein>
<dbReference type="PANTHER" id="PTHR47505:SF1">
    <property type="entry name" value="DNA UTILIZATION PROTEIN YHGH"/>
    <property type="match status" value="1"/>
</dbReference>
<sequence>MPSIPLLEQLYALLAPSVSICLGCGKQTRRMSDEFPELCPTCAGSIPWIKVPRCPICGRGMGCPDCIRGDWAVERSFVLNRSAVLYDDRMREWLGQYKYRGRETLAPLFGKMMVQAYNRLEQEMRKSWQDPNWRIDAVTCVPVSPSRWLERGFNQAEQLAEAVAKRTGAAFIPLLERSRDTEKQSLKSRSERLKDMKKVFVPGPGAADHLNHLIKGLESCGVSRSNAFQAQKRSSRPKPLRFLLVDDIYTTGSTIGACAAQLQMLTYSVGQKAEIYSLTWARS</sequence>
<keyword evidence="3" id="KW-1185">Reference proteome</keyword>
<evidence type="ECO:0000313" key="3">
    <source>
        <dbReference type="Proteomes" id="UP000609323"/>
    </source>
</evidence>
<dbReference type="SUPFAM" id="SSF53271">
    <property type="entry name" value="PRTase-like"/>
    <property type="match status" value="1"/>
</dbReference>
<dbReference type="InterPro" id="IPR000836">
    <property type="entry name" value="PRTase_dom"/>
</dbReference>
<comment type="similarity">
    <text evidence="1">Belongs to the ComF/GntX family.</text>
</comment>
<name>A0ABQ1GHE7_9BACL</name>
<gene>
    <name evidence="2" type="primary">comFC</name>
    <name evidence="2" type="ORF">GCM10010917_31310</name>
</gene>